<dbReference type="EMBL" id="WMBB01000016">
    <property type="protein sequence ID" value="MTE16688.1"/>
    <property type="molecule type" value="Genomic_DNA"/>
</dbReference>
<keyword evidence="3" id="KW-0804">Transcription</keyword>
<proteinExistence type="predicted"/>
<dbReference type="PROSITE" id="PS00622">
    <property type="entry name" value="HTH_LUXR_1"/>
    <property type="match status" value="1"/>
</dbReference>
<evidence type="ECO:0000256" key="3">
    <source>
        <dbReference type="ARBA" id="ARBA00023163"/>
    </source>
</evidence>
<dbReference type="CDD" id="cd06170">
    <property type="entry name" value="LuxR_C_like"/>
    <property type="match status" value="1"/>
</dbReference>
<evidence type="ECO:0000313" key="5">
    <source>
        <dbReference type="EMBL" id="MTE16688.1"/>
    </source>
</evidence>
<sequence length="914" mass="99457">MNRQHDHFGWQFEDARPLNCADRSATPPCRPATGDAMTVSHDLELPGPEQLPATDVPGIPRLAFSPISRRGLIAELDAAAEAPEGCVLLVCSPVGTGKSVLLTQWVERRRTRTRHGRVAWLRAQEATPALNLWRRLRPQLGLAPSARNAMADSLADATDLVEALTARGEPALVVIDDAHLITTPLTLAGLEYVLLHVPPGVTVVVSTRFEPPIRWHLLELGSRLRRWGPGQLAFSVTEAARLCRDQGCRLTDPELTMLMELTRGWAALVRIAAISLAARPEDSAAALTALSRLPASVSDLLAGELIDALPPGLRVFLTYTCVPAEFTEQLADDLVGGGAGHRLHELERLNYPLTSVVRKGHIWFAYHPMLRAYFRAELNRLGPELDEELQLRTALHLQSIGEPAAALPHVLALPQRRARLDFLRAHGLNLILRGYGPALFDALTAADAALAADPYLRTLRVVDALVRSDIAAARAHFDTLSDTPGSSESFVGSDMLTALTAAVHCELATTTGLTPDALRLSHHLPATGQPDLDCYAAIETATVLLVDGAVEAGEERLRRGLAAAEVRALPQLRLRALTRLGLASALTGSVTTMRRRAEHALRVAREHDLLETTEAAQLMALEVLGAYLQGDSLDLELVAYARAENTLLDGSIGANGGWLSHMIGTLMDFEITEDKSAAAQLLRTGFTRLLTFHPVATTSARLIPFVVWALLEVREPYEAQLLVEQACSIFGAIPEILIARAALASDGHRSRRVLELVEPLLDGSTSLHPVHRVTAWLLYAAAHFELGGTTGAHTGVENGVRWAAQERIVRPFLDVPGTLALLDRFTGSFGHHDAFVEMLRRHPLARRHSRHPSLTVTEFKVLRQLPSGRTSQQIADDLGVSINTVKTHLRNIYAKLGGNSRVDAVDRARRTGLL</sequence>
<dbReference type="RefSeq" id="WP_154791116.1">
    <property type="nucleotide sequence ID" value="NZ_WMBB01000016.1"/>
</dbReference>
<dbReference type="InterPro" id="IPR036388">
    <property type="entry name" value="WH-like_DNA-bd_sf"/>
</dbReference>
<keyword evidence="1" id="KW-0805">Transcription regulation</keyword>
<dbReference type="GO" id="GO:0003677">
    <property type="term" value="F:DNA binding"/>
    <property type="evidence" value="ECO:0007669"/>
    <property type="project" value="UniProtKB-KW"/>
</dbReference>
<dbReference type="PANTHER" id="PTHR44688:SF16">
    <property type="entry name" value="DNA-BINDING TRANSCRIPTIONAL ACTIVATOR DEVR_DOSR"/>
    <property type="match status" value="1"/>
</dbReference>
<dbReference type="Gene3D" id="3.40.50.300">
    <property type="entry name" value="P-loop containing nucleotide triphosphate hydrolases"/>
    <property type="match status" value="1"/>
</dbReference>
<evidence type="ECO:0000256" key="1">
    <source>
        <dbReference type="ARBA" id="ARBA00023015"/>
    </source>
</evidence>
<dbReference type="Pfam" id="PF25873">
    <property type="entry name" value="WHD_MalT"/>
    <property type="match status" value="1"/>
</dbReference>
<gene>
    <name evidence="5" type="ORF">GLP40_28500</name>
</gene>
<dbReference type="InterPro" id="IPR027417">
    <property type="entry name" value="P-loop_NTPase"/>
</dbReference>
<dbReference type="SUPFAM" id="SSF52540">
    <property type="entry name" value="P-loop containing nucleoside triphosphate hydrolases"/>
    <property type="match status" value="1"/>
</dbReference>
<accession>A0A6I3L5Q5</accession>
<reference evidence="5 6" key="1">
    <citation type="submission" date="2019-11" db="EMBL/GenBank/DDBJ databases">
        <title>Nocardia sp. nov. CT2-14 isolated from soil.</title>
        <authorList>
            <person name="Kanchanasin P."/>
            <person name="Tanasupawat S."/>
            <person name="Yuki M."/>
            <person name="Kudo T."/>
        </authorList>
    </citation>
    <scope>NUCLEOTIDE SEQUENCE [LARGE SCALE GENOMIC DNA]</scope>
    <source>
        <strain evidence="5 6">CT2-14</strain>
    </source>
</reference>
<dbReference type="PROSITE" id="PS50043">
    <property type="entry name" value="HTH_LUXR_2"/>
    <property type="match status" value="1"/>
</dbReference>
<feature type="domain" description="HTH luxR-type" evidence="4">
    <location>
        <begin position="847"/>
        <end position="912"/>
    </location>
</feature>
<keyword evidence="2" id="KW-0238">DNA-binding</keyword>
<dbReference type="PRINTS" id="PR00038">
    <property type="entry name" value="HTHLUXR"/>
</dbReference>
<comment type="caution">
    <text evidence="5">The sequence shown here is derived from an EMBL/GenBank/DDBJ whole genome shotgun (WGS) entry which is preliminary data.</text>
</comment>
<dbReference type="InterPro" id="IPR016032">
    <property type="entry name" value="Sig_transdc_resp-reg_C-effctor"/>
</dbReference>
<dbReference type="AlphaFoldDB" id="A0A6I3L5Q5"/>
<dbReference type="SUPFAM" id="SSF46894">
    <property type="entry name" value="C-terminal effector domain of the bipartite response regulators"/>
    <property type="match status" value="1"/>
</dbReference>
<dbReference type="InterPro" id="IPR000792">
    <property type="entry name" value="Tscrpt_reg_LuxR_C"/>
</dbReference>
<keyword evidence="6" id="KW-1185">Reference proteome</keyword>
<name>A0A6I3L5Q5_9NOCA</name>
<dbReference type="Proteomes" id="UP000432464">
    <property type="component" value="Unassembled WGS sequence"/>
</dbReference>
<dbReference type="SMART" id="SM00421">
    <property type="entry name" value="HTH_LUXR"/>
    <property type="match status" value="1"/>
</dbReference>
<evidence type="ECO:0000259" key="4">
    <source>
        <dbReference type="PROSITE" id="PS50043"/>
    </source>
</evidence>
<dbReference type="Gene3D" id="1.10.10.10">
    <property type="entry name" value="Winged helix-like DNA-binding domain superfamily/Winged helix DNA-binding domain"/>
    <property type="match status" value="1"/>
</dbReference>
<organism evidence="5 6">
    <name type="scientific">Nocardia aurantiaca</name>
    <dbReference type="NCBI Taxonomy" id="2675850"/>
    <lineage>
        <taxon>Bacteria</taxon>
        <taxon>Bacillati</taxon>
        <taxon>Actinomycetota</taxon>
        <taxon>Actinomycetes</taxon>
        <taxon>Mycobacteriales</taxon>
        <taxon>Nocardiaceae</taxon>
        <taxon>Nocardia</taxon>
    </lineage>
</organism>
<dbReference type="Pfam" id="PF00196">
    <property type="entry name" value="GerE"/>
    <property type="match status" value="1"/>
</dbReference>
<evidence type="ECO:0000313" key="6">
    <source>
        <dbReference type="Proteomes" id="UP000432464"/>
    </source>
</evidence>
<dbReference type="PANTHER" id="PTHR44688">
    <property type="entry name" value="DNA-BINDING TRANSCRIPTIONAL ACTIVATOR DEVR_DOSR"/>
    <property type="match status" value="1"/>
</dbReference>
<evidence type="ECO:0000256" key="2">
    <source>
        <dbReference type="ARBA" id="ARBA00023125"/>
    </source>
</evidence>
<protein>
    <recommendedName>
        <fullName evidence="4">HTH luxR-type domain-containing protein</fullName>
    </recommendedName>
</protein>
<dbReference type="GO" id="GO:0006355">
    <property type="term" value="P:regulation of DNA-templated transcription"/>
    <property type="evidence" value="ECO:0007669"/>
    <property type="project" value="InterPro"/>
</dbReference>
<dbReference type="InterPro" id="IPR059106">
    <property type="entry name" value="WHD_MalT"/>
</dbReference>